<dbReference type="PROSITE" id="PS51918">
    <property type="entry name" value="RADICAL_SAM"/>
    <property type="match status" value="1"/>
</dbReference>
<keyword evidence="3" id="KW-0479">Metal-binding</keyword>
<organism evidence="8 9">
    <name type="scientific">Candidatus Woesebacteria bacterium GW2011_GWB1_43_14</name>
    <dbReference type="NCBI Taxonomy" id="1618578"/>
    <lineage>
        <taxon>Bacteria</taxon>
        <taxon>Candidatus Woeseibacteriota</taxon>
    </lineage>
</organism>
<dbReference type="PANTHER" id="PTHR43273">
    <property type="entry name" value="ANAEROBIC SULFATASE-MATURATING ENZYME HOMOLOG ASLB-RELATED"/>
    <property type="match status" value="1"/>
</dbReference>
<evidence type="ECO:0000256" key="5">
    <source>
        <dbReference type="ARBA" id="ARBA00023014"/>
    </source>
</evidence>
<dbReference type="SFLD" id="SFLDG01072">
    <property type="entry name" value="dehydrogenase_like"/>
    <property type="match status" value="1"/>
</dbReference>
<gene>
    <name evidence="8" type="ORF">UV74_C0013G0155</name>
</gene>
<evidence type="ECO:0000256" key="4">
    <source>
        <dbReference type="ARBA" id="ARBA00023004"/>
    </source>
</evidence>
<dbReference type="GO" id="GO:0016491">
    <property type="term" value="F:oxidoreductase activity"/>
    <property type="evidence" value="ECO:0007669"/>
    <property type="project" value="InterPro"/>
</dbReference>
<dbReference type="EMBL" id="LCFQ01000013">
    <property type="protein sequence ID" value="KKS97033.1"/>
    <property type="molecule type" value="Genomic_DNA"/>
</dbReference>
<accession>A0A0G1GDS8</accession>
<evidence type="ECO:0000313" key="9">
    <source>
        <dbReference type="Proteomes" id="UP000034090"/>
    </source>
</evidence>
<dbReference type="SFLD" id="SFLDG01386">
    <property type="entry name" value="main_SPASM_domain-containing"/>
    <property type="match status" value="1"/>
</dbReference>
<dbReference type="STRING" id="1618578.UV74_C0013G0155"/>
<dbReference type="Pfam" id="PF04055">
    <property type="entry name" value="Radical_SAM"/>
    <property type="match status" value="1"/>
</dbReference>
<evidence type="ECO:0000313" key="8">
    <source>
        <dbReference type="EMBL" id="KKS97033.1"/>
    </source>
</evidence>
<keyword evidence="2" id="KW-0949">S-adenosyl-L-methionine</keyword>
<dbReference type="PANTHER" id="PTHR43273:SF3">
    <property type="entry name" value="ANAEROBIC SULFATASE-MATURATING ENZYME HOMOLOG ASLB-RELATED"/>
    <property type="match status" value="1"/>
</dbReference>
<comment type="cofactor">
    <cofactor evidence="1">
        <name>[4Fe-4S] cluster</name>
        <dbReference type="ChEBI" id="CHEBI:49883"/>
    </cofactor>
</comment>
<dbReference type="CDD" id="cd01335">
    <property type="entry name" value="Radical_SAM"/>
    <property type="match status" value="1"/>
</dbReference>
<dbReference type="InterPro" id="IPR023867">
    <property type="entry name" value="Sulphatase_maturase_rSAM"/>
</dbReference>
<dbReference type="Gene3D" id="3.20.20.70">
    <property type="entry name" value="Aldolase class I"/>
    <property type="match status" value="1"/>
</dbReference>
<dbReference type="GO" id="GO:0046872">
    <property type="term" value="F:metal ion binding"/>
    <property type="evidence" value="ECO:0007669"/>
    <property type="project" value="UniProtKB-KW"/>
</dbReference>
<dbReference type="InterPro" id="IPR058240">
    <property type="entry name" value="rSAM_sf"/>
</dbReference>
<dbReference type="SUPFAM" id="SSF102114">
    <property type="entry name" value="Radical SAM enzymes"/>
    <property type="match status" value="1"/>
</dbReference>
<reference evidence="8 9" key="1">
    <citation type="journal article" date="2015" name="Nature">
        <title>rRNA introns, odd ribosomes, and small enigmatic genomes across a large radiation of phyla.</title>
        <authorList>
            <person name="Brown C.T."/>
            <person name="Hug L.A."/>
            <person name="Thomas B.C."/>
            <person name="Sharon I."/>
            <person name="Castelle C.J."/>
            <person name="Singh A."/>
            <person name="Wilkins M.J."/>
            <person name="Williams K.H."/>
            <person name="Banfield J.F."/>
        </authorList>
    </citation>
    <scope>NUCLEOTIDE SEQUENCE [LARGE SCALE GENOMIC DNA]</scope>
</reference>
<keyword evidence="4" id="KW-0408">Iron</keyword>
<dbReference type="AlphaFoldDB" id="A0A0G1GDS8"/>
<name>A0A0G1GDS8_9BACT</name>
<dbReference type="SFLD" id="SFLDG01384">
    <property type="entry name" value="thioether_bond_formation_requi"/>
    <property type="match status" value="1"/>
</dbReference>
<proteinExistence type="inferred from homology"/>
<evidence type="ECO:0000259" key="7">
    <source>
        <dbReference type="PROSITE" id="PS51918"/>
    </source>
</evidence>
<dbReference type="SFLD" id="SFLDS00029">
    <property type="entry name" value="Radical_SAM"/>
    <property type="match status" value="1"/>
</dbReference>
<dbReference type="InterPro" id="IPR007197">
    <property type="entry name" value="rSAM"/>
</dbReference>
<comment type="similarity">
    <text evidence="6">Belongs to the radical SAM superfamily. Anaerobic sulfatase-maturating enzyme family.</text>
</comment>
<dbReference type="InterPro" id="IPR023885">
    <property type="entry name" value="4Fe4S-binding_SPASM_dom"/>
</dbReference>
<evidence type="ECO:0000256" key="1">
    <source>
        <dbReference type="ARBA" id="ARBA00001966"/>
    </source>
</evidence>
<protein>
    <submittedName>
        <fullName evidence="8">Iron-sulfur oxidoreductase MdsB</fullName>
    </submittedName>
</protein>
<dbReference type="NCBIfam" id="TIGR04085">
    <property type="entry name" value="rSAM_more_4Fe4S"/>
    <property type="match status" value="1"/>
</dbReference>
<dbReference type="GO" id="GO:0051536">
    <property type="term" value="F:iron-sulfur cluster binding"/>
    <property type="evidence" value="ECO:0007669"/>
    <property type="project" value="UniProtKB-KW"/>
</dbReference>
<comment type="caution">
    <text evidence="8">The sequence shown here is derived from an EMBL/GenBank/DDBJ whole genome shotgun (WGS) entry which is preliminary data.</text>
</comment>
<evidence type="ECO:0000256" key="6">
    <source>
        <dbReference type="ARBA" id="ARBA00023601"/>
    </source>
</evidence>
<dbReference type="InterPro" id="IPR013785">
    <property type="entry name" value="Aldolase_TIM"/>
</dbReference>
<evidence type="ECO:0000256" key="3">
    <source>
        <dbReference type="ARBA" id="ARBA00022723"/>
    </source>
</evidence>
<evidence type="ECO:0000256" key="2">
    <source>
        <dbReference type="ARBA" id="ARBA00022691"/>
    </source>
</evidence>
<dbReference type="SFLD" id="SFLDG01067">
    <property type="entry name" value="SPASM/twitch_domain_containing"/>
    <property type="match status" value="1"/>
</dbReference>
<dbReference type="Pfam" id="PF13186">
    <property type="entry name" value="SPASM"/>
    <property type="match status" value="1"/>
</dbReference>
<feature type="domain" description="Radical SAM core" evidence="7">
    <location>
        <begin position="7"/>
        <end position="238"/>
    </location>
</feature>
<sequence length="373" mass="42347">MAMRNWQFEVFNPVIKVVSGWCNLRCDYCFYAGSQPIVETMSRQTLEAVMERCLEVAPFVRFIWHGGEPTLTGVSFYEDVVSIGEALYSPGQRIRHSIQTNGTLITDEWARFFKENGFGVGVSIDGPEKLHNLVRVDTAGGGSFVRVIRGINILRSNGAKVSAIAVVNNLTVNYPDEIFWFMYNMRLNFSINNCTAKPDDPFEVRNLAISPMKYAQFLLAMLDLWLKLDDPSFMIRPLEDIVKAVLGKQPRLCKYLGNCTRFLTIGHNGKVYPCDNFLTDEYCLGDLHKMSITDVLQGSQSKAYYSGRQKMQAKCKQCGWYLICKGGCMREWEGETYISNPVNHEFCQARRYLFENASKILSSLGYSTTVNVS</sequence>
<keyword evidence="5" id="KW-0411">Iron-sulfur</keyword>
<dbReference type="Proteomes" id="UP000034090">
    <property type="component" value="Unassembled WGS sequence"/>
</dbReference>